<comment type="subcellular location">
    <subcellularLocation>
        <location evidence="2">Cell envelope</location>
    </subcellularLocation>
</comment>
<protein>
    <submittedName>
        <fullName evidence="11">Peptidoglycan DD-metalloendopeptidase family protein</fullName>
    </submittedName>
</protein>
<reference evidence="12" key="1">
    <citation type="journal article" date="2019" name="Int. J. Syst. Evol. Microbiol.">
        <title>The Global Catalogue of Microorganisms (GCM) 10K type strain sequencing project: providing services to taxonomists for standard genome sequencing and annotation.</title>
        <authorList>
            <consortium name="The Broad Institute Genomics Platform"/>
            <consortium name="The Broad Institute Genome Sequencing Center for Infectious Disease"/>
            <person name="Wu L."/>
            <person name="Ma J."/>
        </authorList>
    </citation>
    <scope>NUCLEOTIDE SEQUENCE [LARGE SCALE GENOMIC DNA]</scope>
    <source>
        <strain evidence="12">JCM 18401</strain>
    </source>
</reference>
<dbReference type="Gene3D" id="2.70.70.10">
    <property type="entry name" value="Glucose Permease (Domain IIA)"/>
    <property type="match status" value="1"/>
</dbReference>
<keyword evidence="3" id="KW-0645">Protease</keyword>
<evidence type="ECO:0000256" key="5">
    <source>
        <dbReference type="ARBA" id="ARBA00022801"/>
    </source>
</evidence>
<name>A0ABP9F617_9GAMM</name>
<dbReference type="InterPro" id="IPR050570">
    <property type="entry name" value="Cell_wall_metabolism_enzyme"/>
</dbReference>
<dbReference type="InterPro" id="IPR045834">
    <property type="entry name" value="Csd3_N2"/>
</dbReference>
<keyword evidence="12" id="KW-1185">Reference proteome</keyword>
<dbReference type="Pfam" id="PF19425">
    <property type="entry name" value="Csd3_N2"/>
    <property type="match status" value="1"/>
</dbReference>
<dbReference type="InterPro" id="IPR011055">
    <property type="entry name" value="Dup_hybrid_motif"/>
</dbReference>
<dbReference type="PANTHER" id="PTHR21666">
    <property type="entry name" value="PEPTIDASE-RELATED"/>
    <property type="match status" value="1"/>
</dbReference>
<keyword evidence="8" id="KW-0175">Coiled coil</keyword>
<sequence>MALKPTPKATLALSGISFAVAVALYWPESEPVTVPLITPEPIEIPRRAPVQAQVQSDPQIIDEAEQIATELALALQREAEEAEERARLEAEALAALPLTERPAQLEYSVNVGDTLSGIFSRFGINQRQMYQVLEADYAYLALDTLMPGNRLRFWVDEAANRLEQLEVEFDMAHRVVFSRHQESFEVEEIILEGDWLASSSEVAIHGSFSQAASRAGVRSAEVQQITDLFKDKLDFRRQLRAGDTVRVLRESQSIDGVATGKHRLLAVEFEGRNWLQSAYLHNDGSYYDEDGQSLARAFMRHPFSRDHRISSRFNPNRLHPVTGRVSPHNGTDYAAATGTPILAAGDGVVGRVEDHPIAGKYVVLEHGGQYRTRYLHMSRIDVRRGQSVTRGQQIGAVGATGRVTGAHLHYEFHINGRAVDSLNARIPMATAVADSDKQSFLAQVYQYQSQMTDLIAQSQARPEPEPDNSSYGE</sequence>
<dbReference type="InterPro" id="IPR016047">
    <property type="entry name" value="M23ase_b-sheet_dom"/>
</dbReference>
<evidence type="ECO:0000259" key="10">
    <source>
        <dbReference type="Pfam" id="PF19425"/>
    </source>
</evidence>
<evidence type="ECO:0000256" key="8">
    <source>
        <dbReference type="SAM" id="Coils"/>
    </source>
</evidence>
<evidence type="ECO:0000256" key="2">
    <source>
        <dbReference type="ARBA" id="ARBA00004196"/>
    </source>
</evidence>
<keyword evidence="5" id="KW-0378">Hydrolase</keyword>
<comment type="cofactor">
    <cofactor evidence="1">
        <name>Zn(2+)</name>
        <dbReference type="ChEBI" id="CHEBI:29105"/>
    </cofactor>
</comment>
<dbReference type="Gene3D" id="3.10.450.350">
    <property type="match status" value="2"/>
</dbReference>
<gene>
    <name evidence="11" type="ORF">GCM10023333_28400</name>
</gene>
<evidence type="ECO:0000256" key="6">
    <source>
        <dbReference type="ARBA" id="ARBA00022833"/>
    </source>
</evidence>
<accession>A0ABP9F617</accession>
<dbReference type="Pfam" id="PF01551">
    <property type="entry name" value="Peptidase_M23"/>
    <property type="match status" value="1"/>
</dbReference>
<dbReference type="PANTHER" id="PTHR21666:SF292">
    <property type="entry name" value="MUREIN DD-ENDOPEPTIDASE MEPM"/>
    <property type="match status" value="1"/>
</dbReference>
<dbReference type="EMBL" id="BAABJZ010000091">
    <property type="protein sequence ID" value="GAA4893551.1"/>
    <property type="molecule type" value="Genomic_DNA"/>
</dbReference>
<proteinExistence type="predicted"/>
<evidence type="ECO:0000313" key="11">
    <source>
        <dbReference type="EMBL" id="GAA4893551.1"/>
    </source>
</evidence>
<keyword evidence="7" id="KW-0482">Metalloprotease</keyword>
<dbReference type="CDD" id="cd12797">
    <property type="entry name" value="M23_peptidase"/>
    <property type="match status" value="1"/>
</dbReference>
<evidence type="ECO:0000256" key="1">
    <source>
        <dbReference type="ARBA" id="ARBA00001947"/>
    </source>
</evidence>
<organism evidence="11 12">
    <name type="scientific">Ferrimonas pelagia</name>
    <dbReference type="NCBI Taxonomy" id="1177826"/>
    <lineage>
        <taxon>Bacteria</taxon>
        <taxon>Pseudomonadati</taxon>
        <taxon>Pseudomonadota</taxon>
        <taxon>Gammaproteobacteria</taxon>
        <taxon>Alteromonadales</taxon>
        <taxon>Ferrimonadaceae</taxon>
        <taxon>Ferrimonas</taxon>
    </lineage>
</organism>
<comment type="caution">
    <text evidence="11">The sequence shown here is derived from an EMBL/GenBank/DDBJ whole genome shotgun (WGS) entry which is preliminary data.</text>
</comment>
<evidence type="ECO:0000256" key="3">
    <source>
        <dbReference type="ARBA" id="ARBA00022670"/>
    </source>
</evidence>
<keyword evidence="4" id="KW-0479">Metal-binding</keyword>
<keyword evidence="6" id="KW-0862">Zinc</keyword>
<evidence type="ECO:0000313" key="12">
    <source>
        <dbReference type="Proteomes" id="UP001499988"/>
    </source>
</evidence>
<feature type="domain" description="Csd3-like second N-terminal" evidence="10">
    <location>
        <begin position="192"/>
        <end position="315"/>
    </location>
</feature>
<evidence type="ECO:0000256" key="4">
    <source>
        <dbReference type="ARBA" id="ARBA00022723"/>
    </source>
</evidence>
<dbReference type="SUPFAM" id="SSF51261">
    <property type="entry name" value="Duplicated hybrid motif"/>
    <property type="match status" value="1"/>
</dbReference>
<dbReference type="Proteomes" id="UP001499988">
    <property type="component" value="Unassembled WGS sequence"/>
</dbReference>
<evidence type="ECO:0000256" key="7">
    <source>
        <dbReference type="ARBA" id="ARBA00023049"/>
    </source>
</evidence>
<feature type="domain" description="M23ase beta-sheet core" evidence="9">
    <location>
        <begin position="327"/>
        <end position="420"/>
    </location>
</feature>
<evidence type="ECO:0000259" key="9">
    <source>
        <dbReference type="Pfam" id="PF01551"/>
    </source>
</evidence>
<feature type="coiled-coil region" evidence="8">
    <location>
        <begin position="61"/>
        <end position="92"/>
    </location>
</feature>